<dbReference type="HOGENOM" id="CLU_357219_0_0_1"/>
<dbReference type="EMBL" id="GL877428">
    <property type="protein sequence ID" value="ELA46955.1"/>
    <property type="molecule type" value="Genomic_DNA"/>
</dbReference>
<reference evidence="3" key="1">
    <citation type="submission" date="2011-03" db="EMBL/GenBank/DDBJ databases">
        <title>The genome sequence of Vavraia culicis strain floridensis.</title>
        <authorList>
            <consortium name="The Broad Institute Genome Sequencing Platform"/>
            <person name="Cuomo C."/>
            <person name="Becnel J."/>
            <person name="Sanscrainte N."/>
            <person name="Young S.K."/>
            <person name="Zeng Q."/>
            <person name="Gargeya S."/>
            <person name="Fitzgerald M."/>
            <person name="Haas B."/>
            <person name="Abouelleil A."/>
            <person name="Alvarado L."/>
            <person name="Arachchi H.M."/>
            <person name="Berlin A."/>
            <person name="Chapman S.B."/>
            <person name="Gearin G."/>
            <person name="Goldberg J."/>
            <person name="Griggs A."/>
            <person name="Gujja S."/>
            <person name="Hansen M."/>
            <person name="Heiman D."/>
            <person name="Howarth C."/>
            <person name="Larimer J."/>
            <person name="Lui A."/>
            <person name="MacDonald P.J.P."/>
            <person name="McCowen C."/>
            <person name="Montmayeur A."/>
            <person name="Murphy C."/>
            <person name="Neiman D."/>
            <person name="Pearson M."/>
            <person name="Priest M."/>
            <person name="Roberts A."/>
            <person name="Saif S."/>
            <person name="Shea T."/>
            <person name="Sisk P."/>
            <person name="Stolte C."/>
            <person name="Sykes S."/>
            <person name="Wortman J."/>
            <person name="Nusbaum C."/>
            <person name="Birren B."/>
        </authorList>
    </citation>
    <scope>NUCLEOTIDE SEQUENCE [LARGE SCALE GENOMIC DNA]</scope>
    <source>
        <strain evidence="3">floridensis</strain>
    </source>
</reference>
<evidence type="ECO:0000256" key="1">
    <source>
        <dbReference type="SAM" id="MobiDB-lite"/>
    </source>
</evidence>
<dbReference type="SUPFAM" id="SSF50978">
    <property type="entry name" value="WD40 repeat-like"/>
    <property type="match status" value="1"/>
</dbReference>
<dbReference type="Proteomes" id="UP000011081">
    <property type="component" value="Unassembled WGS sequence"/>
</dbReference>
<gene>
    <name evidence="2" type="ORF">VCUG_01574</name>
</gene>
<dbReference type="GeneID" id="19879450"/>
<dbReference type="STRING" id="948595.L2GV43"/>
<proteinExistence type="predicted"/>
<accession>L2GV43</accession>
<dbReference type="InterPro" id="IPR036322">
    <property type="entry name" value="WD40_repeat_dom_sf"/>
</dbReference>
<evidence type="ECO:0000313" key="2">
    <source>
        <dbReference type="EMBL" id="ELA46955.1"/>
    </source>
</evidence>
<dbReference type="InParanoid" id="L2GV43"/>
<feature type="region of interest" description="Disordered" evidence="1">
    <location>
        <begin position="636"/>
        <end position="671"/>
    </location>
</feature>
<dbReference type="Gene3D" id="2.130.10.10">
    <property type="entry name" value="YVTN repeat-like/Quinoprotein amine dehydrogenase"/>
    <property type="match status" value="1"/>
</dbReference>
<feature type="region of interest" description="Disordered" evidence="1">
    <location>
        <begin position="587"/>
        <end position="606"/>
    </location>
</feature>
<sequence length="781" mass="89675">MLLKSRYLSSLTHEYIALGTKSKLFDPTFSNDSELIIVNLKTNEKIKREMDGRFNDILVVDNMVICALEQDMVIYRIASMVEEQLDEIDNSKSTRSLECVLSIKVVVNALSYSQKRNMLLLAADKLILLDLNTFKSYNVGITGRANSISYNKKVNHIIAACIDNQLLIYDIKKKEEVINKKFPNLRRVEWHPHTSTYLFIQGDGLSVLDLSSDKLTKICEECTGFLVMDDFLYIWDQNCLKMFEHGEGARMQNVKTDLLNYMGEYVVSDLFHFNTNGRLAVLSLLSGSTTVLANSSLFYVRPPLNCYLKNNTVFYTCDKEIRMKKIHARLNKVEKDVQELLANVGRDVEYEGPKLHVEDDEIAQLILEKRWDEIKRRNDTVDVPLAYLLDEDKKFLMDNLKLLLLICVKEGNYKFLVENNIVDYKYLLKYLGKDELAMLAGQLAGKVSFDEIAKIYEMAQDKKMLFKIKFDYLRKLSDQLCISDMLGVYMSLLHKMKEEDVYFHDELINYFLEYAKFVEDRDVVEYIESKEGVKKTDGAKPRAPAVEQRASAVKLDHSGSTESVLPRSAPKSPIPEIPLPQRAPSTYVKKHPQTVPPPRKSPIIPGVQNVPDISSLSLHAKDKKLKYSDIMKGKSVPQNGFRPVSSEKKAVKPPSLSIPKPVRSENVSNEPSVTQIKNIGEEFNENEINELDSLIQRRIEDLKDRSARKKGIIFKARIKDGLQRVGHYKKVTNPNILPYLRIFKEEGLSYEDFLKKSQALLNFAEVKMWLEGILNLWKIVD</sequence>
<dbReference type="RefSeq" id="XP_008074591.1">
    <property type="nucleotide sequence ID" value="XM_008076400.1"/>
</dbReference>
<dbReference type="OrthoDB" id="542917at2759"/>
<dbReference type="VEuPathDB" id="MicrosporidiaDB:VCUG_01574"/>
<dbReference type="InterPro" id="IPR015943">
    <property type="entry name" value="WD40/YVTN_repeat-like_dom_sf"/>
</dbReference>
<dbReference type="AlphaFoldDB" id="L2GV43"/>
<dbReference type="OMA" id="MVICALE"/>
<organism evidence="2 3">
    <name type="scientific">Vavraia culicis (isolate floridensis)</name>
    <name type="common">Microsporidian parasite</name>
    <dbReference type="NCBI Taxonomy" id="948595"/>
    <lineage>
        <taxon>Eukaryota</taxon>
        <taxon>Fungi</taxon>
        <taxon>Fungi incertae sedis</taxon>
        <taxon>Microsporidia</taxon>
        <taxon>Pleistophoridae</taxon>
        <taxon>Vavraia</taxon>
    </lineage>
</organism>
<protein>
    <submittedName>
        <fullName evidence="2">Uncharacterized protein</fullName>
    </submittedName>
</protein>
<name>L2GV43_VAVCU</name>
<keyword evidence="3" id="KW-1185">Reference proteome</keyword>
<feature type="region of interest" description="Disordered" evidence="1">
    <location>
        <begin position="534"/>
        <end position="582"/>
    </location>
</feature>
<evidence type="ECO:0000313" key="3">
    <source>
        <dbReference type="Proteomes" id="UP000011081"/>
    </source>
</evidence>